<evidence type="ECO:0000313" key="2">
    <source>
        <dbReference type="Proteomes" id="UP000245206"/>
    </source>
</evidence>
<sequence>MAKMFLNDLPADGGVVQAQATAGSSGVEKGTVSKTGNVVSFVFASAKANRVYLEIKKANRVIGEKLNPADSFAKDDVLYWSSTTGGLTKTSTDNWKVGVCLAASPANATQAEFAFDGMLGV</sequence>
<protein>
    <recommendedName>
        <fullName evidence="3">DUF2190 family protein</fullName>
    </recommendedName>
</protein>
<evidence type="ECO:0008006" key="3">
    <source>
        <dbReference type="Google" id="ProtNLM"/>
    </source>
</evidence>
<name>A0A2P2DIM5_9LEPT</name>
<keyword evidence="2" id="KW-1185">Reference proteome</keyword>
<dbReference type="InterPro" id="IPR011231">
    <property type="entry name" value="Phage_VT1-Sakai_H0018"/>
</dbReference>
<comment type="caution">
    <text evidence="1">The sequence shown here is derived from an EMBL/GenBank/DDBJ whole genome shotgun (WGS) entry which is preliminary data.</text>
</comment>
<reference evidence="2" key="1">
    <citation type="journal article" date="2019" name="Microbiol. Immunol.">
        <title>Molecular and phenotypic characterization of Leptospira johnsonii sp. nov., Leptospira ellinghausenii sp. nov. and Leptospira ryugenii sp. nov. isolated from soil and water in Japan.</title>
        <authorList>
            <person name="Masuzawa T."/>
            <person name="Saito M."/>
            <person name="Nakao R."/>
            <person name="Nikaido Y."/>
            <person name="Matsumoto M."/>
            <person name="Ogawa M."/>
            <person name="Yokoyama M."/>
            <person name="Hidaka Y."/>
            <person name="Tomita J."/>
            <person name="Sakakibara K."/>
            <person name="Suzuki K."/>
            <person name="Yasuda S."/>
            <person name="Sato H."/>
            <person name="Yamaguchi M."/>
            <person name="Yoshida S.I."/>
            <person name="Koizumi N."/>
            <person name="Kawamura Y."/>
        </authorList>
    </citation>
    <scope>NUCLEOTIDE SEQUENCE [LARGE SCALE GENOMIC DNA]</scope>
    <source>
        <strain evidence="2">E18</strain>
    </source>
</reference>
<dbReference type="OrthoDB" id="330120at2"/>
<accession>A0A2P2DIM5</accession>
<dbReference type="Proteomes" id="UP000245206">
    <property type="component" value="Unassembled WGS sequence"/>
</dbReference>
<proteinExistence type="predicted"/>
<dbReference type="RefSeq" id="WP_108961464.1">
    <property type="nucleotide sequence ID" value="NZ_BFAZ01000013.1"/>
</dbReference>
<dbReference type="EMBL" id="BFAZ01000013">
    <property type="protein sequence ID" value="GBF44492.1"/>
    <property type="molecule type" value="Genomic_DNA"/>
</dbReference>
<gene>
    <name evidence="1" type="ORF">LPTSP2_37950</name>
</gene>
<dbReference type="Pfam" id="PF09956">
    <property type="entry name" value="Phage_cement_2"/>
    <property type="match status" value="1"/>
</dbReference>
<evidence type="ECO:0000313" key="1">
    <source>
        <dbReference type="EMBL" id="GBF44492.1"/>
    </source>
</evidence>
<organism evidence="1 2">
    <name type="scientific">Leptospira ellinghausenii</name>
    <dbReference type="NCBI Taxonomy" id="1917822"/>
    <lineage>
        <taxon>Bacteria</taxon>
        <taxon>Pseudomonadati</taxon>
        <taxon>Spirochaetota</taxon>
        <taxon>Spirochaetia</taxon>
        <taxon>Leptospirales</taxon>
        <taxon>Leptospiraceae</taxon>
        <taxon>Leptospira</taxon>
    </lineage>
</organism>
<dbReference type="AlphaFoldDB" id="A0A2P2DIM5"/>